<keyword evidence="3 5" id="KW-0808">Transferase</keyword>
<dbReference type="InterPro" id="IPR051052">
    <property type="entry name" value="Diverse_substrate_MTase"/>
</dbReference>
<evidence type="ECO:0000313" key="5">
    <source>
        <dbReference type="EMBL" id="QBD82339.1"/>
    </source>
</evidence>
<dbReference type="OrthoDB" id="9797252at2"/>
<evidence type="ECO:0000313" key="6">
    <source>
        <dbReference type="Proteomes" id="UP000290365"/>
    </source>
</evidence>
<feature type="domain" description="Methyltransferase type 11" evidence="4">
    <location>
        <begin position="47"/>
        <end position="141"/>
    </location>
</feature>
<evidence type="ECO:0000256" key="2">
    <source>
        <dbReference type="ARBA" id="ARBA00022603"/>
    </source>
</evidence>
<dbReference type="GO" id="GO:0032259">
    <property type="term" value="P:methylation"/>
    <property type="evidence" value="ECO:0007669"/>
    <property type="project" value="UniProtKB-KW"/>
</dbReference>
<dbReference type="EMBL" id="CP035758">
    <property type="protein sequence ID" value="QBD82339.1"/>
    <property type="molecule type" value="Genomic_DNA"/>
</dbReference>
<dbReference type="RefSeq" id="WP_129893408.1">
    <property type="nucleotide sequence ID" value="NZ_CP035758.1"/>
</dbReference>
<dbReference type="KEGG" id="kbs:EPA93_42735"/>
<evidence type="ECO:0000256" key="1">
    <source>
        <dbReference type="ARBA" id="ARBA00008361"/>
    </source>
</evidence>
<accession>A0A4P6K2G8</accession>
<reference evidence="5 6" key="1">
    <citation type="submission" date="2019-01" db="EMBL/GenBank/DDBJ databases">
        <title>Ktedonosporobacter rubrisoli SCAWS-G2.</title>
        <authorList>
            <person name="Huang Y."/>
            <person name="Yan B."/>
        </authorList>
    </citation>
    <scope>NUCLEOTIDE SEQUENCE [LARGE SCALE GENOMIC DNA]</scope>
    <source>
        <strain evidence="5 6">SCAWS-G2</strain>
    </source>
</reference>
<protein>
    <submittedName>
        <fullName evidence="5">Class I SAM-dependent methyltransferase</fullName>
    </submittedName>
</protein>
<dbReference type="SUPFAM" id="SSF53335">
    <property type="entry name" value="S-adenosyl-L-methionine-dependent methyltransferases"/>
    <property type="match status" value="1"/>
</dbReference>
<dbReference type="GO" id="GO:0008757">
    <property type="term" value="F:S-adenosylmethionine-dependent methyltransferase activity"/>
    <property type="evidence" value="ECO:0007669"/>
    <property type="project" value="InterPro"/>
</dbReference>
<keyword evidence="2 5" id="KW-0489">Methyltransferase</keyword>
<comment type="similarity">
    <text evidence="1">Belongs to the methyltransferase superfamily.</text>
</comment>
<dbReference type="Gene3D" id="3.40.50.150">
    <property type="entry name" value="Vaccinia Virus protein VP39"/>
    <property type="match status" value="1"/>
</dbReference>
<dbReference type="CDD" id="cd02440">
    <property type="entry name" value="AdoMet_MTases"/>
    <property type="match status" value="1"/>
</dbReference>
<gene>
    <name evidence="5" type="ORF">EPA93_42735</name>
</gene>
<dbReference type="Proteomes" id="UP000290365">
    <property type="component" value="Chromosome"/>
</dbReference>
<sequence>MDTGIAKNIAIWNSRAEEYDKFRPRPPAVILDLFTQLTHTSKPQLVVDLGSGTGLSTLLWAPRAQRVVGIEPNDEMRRRAEIHKDEQNIANVQFRSSISSQTGLPDGSADIVTCSQSLHWMEPASTFAEIARILCPGGLFAAYDYDWPPTVNWQAEQAYADLEECIEQIRNKLGIGRNVQSWPKHEHLARIQASGHFRFTKEILVHHVEEGNAERFVGLALSNYIAEYLQRGLREEEIGFDRFKASVHNALGEKQWSFYFSYHIRMGIK</sequence>
<dbReference type="InterPro" id="IPR029063">
    <property type="entry name" value="SAM-dependent_MTases_sf"/>
</dbReference>
<organism evidence="5 6">
    <name type="scientific">Ktedonosporobacter rubrisoli</name>
    <dbReference type="NCBI Taxonomy" id="2509675"/>
    <lineage>
        <taxon>Bacteria</taxon>
        <taxon>Bacillati</taxon>
        <taxon>Chloroflexota</taxon>
        <taxon>Ktedonobacteria</taxon>
        <taxon>Ktedonobacterales</taxon>
        <taxon>Ktedonosporobacteraceae</taxon>
        <taxon>Ktedonosporobacter</taxon>
    </lineage>
</organism>
<dbReference type="PANTHER" id="PTHR44942">
    <property type="entry name" value="METHYLTRANSF_11 DOMAIN-CONTAINING PROTEIN"/>
    <property type="match status" value="1"/>
</dbReference>
<evidence type="ECO:0000256" key="3">
    <source>
        <dbReference type="ARBA" id="ARBA00022679"/>
    </source>
</evidence>
<dbReference type="Pfam" id="PF08241">
    <property type="entry name" value="Methyltransf_11"/>
    <property type="match status" value="1"/>
</dbReference>
<name>A0A4P6K2G8_KTERU</name>
<keyword evidence="6" id="KW-1185">Reference proteome</keyword>
<dbReference type="InterPro" id="IPR013216">
    <property type="entry name" value="Methyltransf_11"/>
</dbReference>
<evidence type="ECO:0000259" key="4">
    <source>
        <dbReference type="Pfam" id="PF08241"/>
    </source>
</evidence>
<proteinExistence type="inferred from homology"/>
<dbReference type="AlphaFoldDB" id="A0A4P6K2G8"/>
<dbReference type="PANTHER" id="PTHR44942:SF4">
    <property type="entry name" value="METHYLTRANSFERASE TYPE 11 DOMAIN-CONTAINING PROTEIN"/>
    <property type="match status" value="1"/>
</dbReference>